<feature type="transmembrane region" description="Helical" evidence="1">
    <location>
        <begin position="220"/>
        <end position="239"/>
    </location>
</feature>
<feature type="transmembrane region" description="Helical" evidence="1">
    <location>
        <begin position="109"/>
        <end position="126"/>
    </location>
</feature>
<dbReference type="AlphaFoldDB" id="A0A2H0NJ37"/>
<evidence type="ECO:0008006" key="4">
    <source>
        <dbReference type="Google" id="ProtNLM"/>
    </source>
</evidence>
<keyword evidence="1" id="KW-1133">Transmembrane helix</keyword>
<sequence length="287" mass="34216">MKIKILLTVIILFGFFIRIWRIDHIPPMVDRSIYFFRIVSSLSYIGSGFLLYIFTKRLMHFKRIALLSAFIYTLLPWSFEQSRITSLPNIALFIFLIFLNFFTFNKQVILKIISLVFLITVYFYLYPQVLNIVPVFKIQISQILHNFFSILSPEFFLFKNNLYWWGGVRDWGIINISLLPFMVIGILFLIERKKYQIIIWTLLIALCTALNSDFPETRVFYLSLPFISVTIATGIFKFIKKESLKIRIIFLILLAFYFYDLAQYFHYYLIHYPQQISGNISEIHEAF</sequence>
<dbReference type="EMBL" id="PCWS01000092">
    <property type="protein sequence ID" value="PIR08196.1"/>
    <property type="molecule type" value="Genomic_DNA"/>
</dbReference>
<comment type="caution">
    <text evidence="2">The sequence shown here is derived from an EMBL/GenBank/DDBJ whole genome shotgun (WGS) entry which is preliminary data.</text>
</comment>
<keyword evidence="1" id="KW-0812">Transmembrane</keyword>
<accession>A0A2H0NJ37</accession>
<feature type="transmembrane region" description="Helical" evidence="1">
    <location>
        <begin position="85"/>
        <end position="102"/>
    </location>
</feature>
<organism evidence="2 3">
    <name type="scientific">Candidatus Gottesmanbacteria bacterium CG11_big_fil_rev_8_21_14_0_20_37_11</name>
    <dbReference type="NCBI Taxonomy" id="1974575"/>
    <lineage>
        <taxon>Bacteria</taxon>
        <taxon>Candidatus Gottesmaniibacteriota</taxon>
    </lineage>
</organism>
<evidence type="ECO:0000313" key="3">
    <source>
        <dbReference type="Proteomes" id="UP000230707"/>
    </source>
</evidence>
<proteinExistence type="predicted"/>
<feature type="transmembrane region" description="Helical" evidence="1">
    <location>
        <begin position="246"/>
        <end position="265"/>
    </location>
</feature>
<protein>
    <recommendedName>
        <fullName evidence="4">Glycosyltransferase RgtA/B/C/D-like domain-containing protein</fullName>
    </recommendedName>
</protein>
<keyword evidence="1" id="KW-0472">Membrane</keyword>
<feature type="transmembrane region" description="Helical" evidence="1">
    <location>
        <begin position="197"/>
        <end position="214"/>
    </location>
</feature>
<feature type="transmembrane region" description="Helical" evidence="1">
    <location>
        <begin position="34"/>
        <end position="54"/>
    </location>
</feature>
<dbReference type="Proteomes" id="UP000230707">
    <property type="component" value="Unassembled WGS sequence"/>
</dbReference>
<name>A0A2H0NJ37_9BACT</name>
<evidence type="ECO:0000313" key="2">
    <source>
        <dbReference type="EMBL" id="PIR08196.1"/>
    </source>
</evidence>
<feature type="transmembrane region" description="Helical" evidence="1">
    <location>
        <begin position="171"/>
        <end position="190"/>
    </location>
</feature>
<feature type="transmembrane region" description="Helical" evidence="1">
    <location>
        <begin position="5"/>
        <end position="22"/>
    </location>
</feature>
<feature type="transmembrane region" description="Helical" evidence="1">
    <location>
        <begin position="61"/>
        <end position="79"/>
    </location>
</feature>
<gene>
    <name evidence="2" type="ORF">COV53_04160</name>
</gene>
<evidence type="ECO:0000256" key="1">
    <source>
        <dbReference type="SAM" id="Phobius"/>
    </source>
</evidence>
<reference evidence="2 3" key="1">
    <citation type="submission" date="2017-09" db="EMBL/GenBank/DDBJ databases">
        <title>Depth-based differentiation of microbial function through sediment-hosted aquifers and enrichment of novel symbionts in the deep terrestrial subsurface.</title>
        <authorList>
            <person name="Probst A.J."/>
            <person name="Ladd B."/>
            <person name="Jarett J.K."/>
            <person name="Geller-Mcgrath D.E."/>
            <person name="Sieber C.M."/>
            <person name="Emerson J.B."/>
            <person name="Anantharaman K."/>
            <person name="Thomas B.C."/>
            <person name="Malmstrom R."/>
            <person name="Stieglmeier M."/>
            <person name="Klingl A."/>
            <person name="Woyke T."/>
            <person name="Ryan C.M."/>
            <person name="Banfield J.F."/>
        </authorList>
    </citation>
    <scope>NUCLEOTIDE SEQUENCE [LARGE SCALE GENOMIC DNA]</scope>
    <source>
        <strain evidence="2">CG11_big_fil_rev_8_21_14_0_20_37_11</strain>
    </source>
</reference>